<dbReference type="InterPro" id="IPR038063">
    <property type="entry name" value="Transpep_catalytic_dom"/>
</dbReference>
<feature type="domain" description="L,D-TPase catalytic" evidence="6">
    <location>
        <begin position="82"/>
        <end position="114"/>
    </location>
</feature>
<keyword evidence="4" id="KW-0573">Peptidoglycan synthesis</keyword>
<dbReference type="Proteomes" id="UP000193920">
    <property type="component" value="Unassembled WGS sequence"/>
</dbReference>
<keyword evidence="3" id="KW-0133">Cell shape</keyword>
<name>A0A1Y2APC1_9FUNG</name>
<organism evidence="7 8">
    <name type="scientific">Neocallimastix californiae</name>
    <dbReference type="NCBI Taxonomy" id="1754190"/>
    <lineage>
        <taxon>Eukaryota</taxon>
        <taxon>Fungi</taxon>
        <taxon>Fungi incertae sedis</taxon>
        <taxon>Chytridiomycota</taxon>
        <taxon>Chytridiomycota incertae sedis</taxon>
        <taxon>Neocallimastigomycetes</taxon>
        <taxon>Neocallimastigales</taxon>
        <taxon>Neocallimastigaceae</taxon>
        <taxon>Neocallimastix</taxon>
    </lineage>
</organism>
<reference evidence="7 8" key="1">
    <citation type="submission" date="2016-08" db="EMBL/GenBank/DDBJ databases">
        <title>A Parts List for Fungal Cellulosomes Revealed by Comparative Genomics.</title>
        <authorList>
            <consortium name="DOE Joint Genome Institute"/>
            <person name="Haitjema C.H."/>
            <person name="Gilmore S.P."/>
            <person name="Henske J.K."/>
            <person name="Solomon K.V."/>
            <person name="De Groot R."/>
            <person name="Kuo A."/>
            <person name="Mondo S.J."/>
            <person name="Salamov A.A."/>
            <person name="Labutti K."/>
            <person name="Zhao Z."/>
            <person name="Chiniquy J."/>
            <person name="Barry K."/>
            <person name="Brewer H.M."/>
            <person name="Purvine S.O."/>
            <person name="Wright A.T."/>
            <person name="Boxma B."/>
            <person name="Van Alen T."/>
            <person name="Hackstein J.H."/>
            <person name="Baker S.E."/>
            <person name="Grigoriev I.V."/>
            <person name="O'Malley M.A."/>
        </authorList>
    </citation>
    <scope>NUCLEOTIDE SEQUENCE [LARGE SCALE GENOMIC DNA]</scope>
    <source>
        <strain evidence="7 8">G1</strain>
    </source>
</reference>
<protein>
    <recommendedName>
        <fullName evidence="6">L,D-TPase catalytic domain-containing protein</fullName>
    </recommendedName>
</protein>
<evidence type="ECO:0000313" key="8">
    <source>
        <dbReference type="Proteomes" id="UP000193920"/>
    </source>
</evidence>
<dbReference type="UniPathway" id="UPA00219"/>
<evidence type="ECO:0000256" key="4">
    <source>
        <dbReference type="ARBA" id="ARBA00022984"/>
    </source>
</evidence>
<dbReference type="Gene3D" id="2.40.440.10">
    <property type="entry name" value="L,D-transpeptidase catalytic domain-like"/>
    <property type="match status" value="1"/>
</dbReference>
<dbReference type="EMBL" id="MCOG01000222">
    <property type="protein sequence ID" value="ORY24413.1"/>
    <property type="molecule type" value="Genomic_DNA"/>
</dbReference>
<dbReference type="Pfam" id="PF03734">
    <property type="entry name" value="YkuD"/>
    <property type="match status" value="1"/>
</dbReference>
<evidence type="ECO:0000256" key="5">
    <source>
        <dbReference type="ARBA" id="ARBA00023316"/>
    </source>
</evidence>
<proteinExistence type="predicted"/>
<gene>
    <name evidence="7" type="ORF">LY90DRAFT_514588</name>
</gene>
<dbReference type="CDD" id="cd16913">
    <property type="entry name" value="YkuD_like"/>
    <property type="match status" value="1"/>
</dbReference>
<dbReference type="GO" id="GO:0071555">
    <property type="term" value="P:cell wall organization"/>
    <property type="evidence" value="ECO:0007669"/>
    <property type="project" value="UniProtKB-KW"/>
</dbReference>
<sequence>MSKATIKLNKETGLGTLEYNGETYQCGGMPGFNYPKDTTIDTTQDEGKPDHAKVKQEMHLSGEFVDQNGNPFPMPYSVSWIGYKGVFIHEMAQLEGSHGCIHLLPGDAKKFYDSFNGKVKQHTFIISTSIPNNSRINNINLQLT</sequence>
<keyword evidence="8" id="KW-1185">Reference proteome</keyword>
<accession>A0A1Y2APC1</accession>
<evidence type="ECO:0000256" key="1">
    <source>
        <dbReference type="ARBA" id="ARBA00004752"/>
    </source>
</evidence>
<comment type="caution">
    <text evidence="7">The sequence shown here is derived from an EMBL/GenBank/DDBJ whole genome shotgun (WGS) entry which is preliminary data.</text>
</comment>
<comment type="pathway">
    <text evidence="1">Cell wall biogenesis; peptidoglycan biosynthesis.</text>
</comment>
<keyword evidence="5" id="KW-0961">Cell wall biogenesis/degradation</keyword>
<evidence type="ECO:0000259" key="6">
    <source>
        <dbReference type="Pfam" id="PF03734"/>
    </source>
</evidence>
<evidence type="ECO:0000256" key="3">
    <source>
        <dbReference type="ARBA" id="ARBA00022960"/>
    </source>
</evidence>
<dbReference type="GO" id="GO:0016740">
    <property type="term" value="F:transferase activity"/>
    <property type="evidence" value="ECO:0007669"/>
    <property type="project" value="UniProtKB-KW"/>
</dbReference>
<dbReference type="SUPFAM" id="SSF141523">
    <property type="entry name" value="L,D-transpeptidase catalytic domain-like"/>
    <property type="match status" value="1"/>
</dbReference>
<evidence type="ECO:0000313" key="7">
    <source>
        <dbReference type="EMBL" id="ORY24413.1"/>
    </source>
</evidence>
<dbReference type="InterPro" id="IPR005490">
    <property type="entry name" value="LD_TPept_cat_dom"/>
</dbReference>
<dbReference type="GO" id="GO:0008360">
    <property type="term" value="P:regulation of cell shape"/>
    <property type="evidence" value="ECO:0007669"/>
    <property type="project" value="UniProtKB-KW"/>
</dbReference>
<dbReference type="AlphaFoldDB" id="A0A1Y2APC1"/>
<keyword evidence="2" id="KW-0808">Transferase</keyword>
<evidence type="ECO:0000256" key="2">
    <source>
        <dbReference type="ARBA" id="ARBA00022679"/>
    </source>
</evidence>